<accession>A0AAU0ULW2</accession>
<protein>
    <recommendedName>
        <fullName evidence="4">PEP-CTERM protein-sorting domain-containing protein</fullName>
    </recommendedName>
</protein>
<dbReference type="AlphaFoldDB" id="A0AAU0ULW2"/>
<dbReference type="EMBL" id="CP121694">
    <property type="protein sequence ID" value="WRO21202.1"/>
    <property type="molecule type" value="Genomic_DNA"/>
</dbReference>
<gene>
    <name evidence="2" type="ORF">MFMK1_000998</name>
</gene>
<keyword evidence="1" id="KW-0472">Membrane</keyword>
<evidence type="ECO:0008006" key="4">
    <source>
        <dbReference type="Google" id="ProtNLM"/>
    </source>
</evidence>
<feature type="transmembrane region" description="Helical" evidence="1">
    <location>
        <begin position="31"/>
        <end position="46"/>
    </location>
</feature>
<keyword evidence="1" id="KW-1133">Transmembrane helix</keyword>
<evidence type="ECO:0000313" key="3">
    <source>
        <dbReference type="Proteomes" id="UP001329915"/>
    </source>
</evidence>
<proteinExistence type="predicted"/>
<dbReference type="KEGG" id="dbc:MFMK1_000998"/>
<keyword evidence="3" id="KW-1185">Reference proteome</keyword>
<evidence type="ECO:0000313" key="2">
    <source>
        <dbReference type="EMBL" id="WRO21202.1"/>
    </source>
</evidence>
<dbReference type="Proteomes" id="UP001329915">
    <property type="component" value="Chromosome"/>
</dbReference>
<keyword evidence="1" id="KW-0812">Transmembrane</keyword>
<dbReference type="RefSeq" id="WP_366924057.1">
    <property type="nucleotide sequence ID" value="NZ_CP121694.1"/>
</dbReference>
<reference evidence="2 3" key="1">
    <citation type="submission" date="2023-04" db="EMBL/GenBank/DDBJ databases">
        <authorList>
            <person name="Hsu D."/>
        </authorList>
    </citation>
    <scope>NUCLEOTIDE SEQUENCE [LARGE SCALE GENOMIC DNA]</scope>
    <source>
        <strain evidence="2 3">MK1</strain>
    </source>
</reference>
<name>A0AAU0ULW2_9FIRM</name>
<organism evidence="2 3">
    <name type="scientific">Metallumcola ferriviriculae</name>
    <dbReference type="NCBI Taxonomy" id="3039180"/>
    <lineage>
        <taxon>Bacteria</taxon>
        <taxon>Bacillati</taxon>
        <taxon>Bacillota</taxon>
        <taxon>Clostridia</taxon>
        <taxon>Neomoorellales</taxon>
        <taxon>Desulfitibacteraceae</taxon>
        <taxon>Metallumcola</taxon>
    </lineage>
</organism>
<feature type="transmembrane region" description="Helical" evidence="1">
    <location>
        <begin position="7"/>
        <end position="25"/>
    </location>
</feature>
<sequence>MKSLGENLAIAFGSVGFLLLTLINAPVWQRGMILAAVVFLIGLRMIKKKKKSC</sequence>
<evidence type="ECO:0000256" key="1">
    <source>
        <dbReference type="SAM" id="Phobius"/>
    </source>
</evidence>